<dbReference type="SUPFAM" id="SSF54523">
    <property type="entry name" value="Pili subunits"/>
    <property type="match status" value="1"/>
</dbReference>
<evidence type="ECO:0000313" key="2">
    <source>
        <dbReference type="Proteomes" id="UP000199758"/>
    </source>
</evidence>
<gene>
    <name evidence="1" type="ORF">SAMN04488068_0771</name>
</gene>
<sequence length="163" mass="16068">MVMRGHGYSLIELMITLAIFGSLLVSAGNLTTNWIASSRVQDSVGVLTQGVSRAKAMALRNPGGVAGASAASILCIDGTTVRLFAANGSPPTAANCQSASAAWTAQLHASSAVNVAGGALSCLAFSNRGLPVNPASGSGTDNCALSSSIVVSSGSTSASVVLN</sequence>
<dbReference type="Proteomes" id="UP000199758">
    <property type="component" value="Unassembled WGS sequence"/>
</dbReference>
<dbReference type="InterPro" id="IPR045584">
    <property type="entry name" value="Pilin-like"/>
</dbReference>
<accession>A0A1M5L8Z2</accession>
<dbReference type="PROSITE" id="PS00409">
    <property type="entry name" value="PROKAR_NTER_METHYL"/>
    <property type="match status" value="1"/>
</dbReference>
<reference evidence="1 2" key="1">
    <citation type="submission" date="2016-11" db="EMBL/GenBank/DDBJ databases">
        <authorList>
            <person name="Jaros S."/>
            <person name="Januszkiewicz K."/>
            <person name="Wedrychowicz H."/>
        </authorList>
    </citation>
    <scope>NUCLEOTIDE SEQUENCE [LARGE SCALE GENOMIC DNA]</scope>
    <source>
        <strain evidence="1 2">CGMCC 1.7049</strain>
    </source>
</reference>
<dbReference type="InterPro" id="IPR012902">
    <property type="entry name" value="N_methyl_site"/>
</dbReference>
<dbReference type="EMBL" id="FQWZ01000002">
    <property type="protein sequence ID" value="SHG61481.1"/>
    <property type="molecule type" value="Genomic_DNA"/>
</dbReference>
<dbReference type="AlphaFoldDB" id="A0A1M5L8Z2"/>
<dbReference type="NCBIfam" id="TIGR02532">
    <property type="entry name" value="IV_pilin_GFxxxE"/>
    <property type="match status" value="1"/>
</dbReference>
<dbReference type="STRING" id="490188.SAMN04488068_0771"/>
<name>A0A1M5L8Z2_9GAMM</name>
<organism evidence="1 2">
    <name type="scientific">Hydrocarboniphaga daqingensis</name>
    <dbReference type="NCBI Taxonomy" id="490188"/>
    <lineage>
        <taxon>Bacteria</taxon>
        <taxon>Pseudomonadati</taxon>
        <taxon>Pseudomonadota</taxon>
        <taxon>Gammaproteobacteria</taxon>
        <taxon>Nevskiales</taxon>
        <taxon>Nevskiaceae</taxon>
        <taxon>Hydrocarboniphaga</taxon>
    </lineage>
</organism>
<dbReference type="RefSeq" id="WP_072894303.1">
    <property type="nucleotide sequence ID" value="NZ_FQWZ01000002.1"/>
</dbReference>
<evidence type="ECO:0000313" key="1">
    <source>
        <dbReference type="EMBL" id="SHG61481.1"/>
    </source>
</evidence>
<proteinExistence type="predicted"/>
<dbReference type="Gene3D" id="3.30.700.10">
    <property type="entry name" value="Glycoprotein, Type 4 Pilin"/>
    <property type="match status" value="1"/>
</dbReference>
<keyword evidence="2" id="KW-1185">Reference proteome</keyword>
<dbReference type="OrthoDB" id="6880381at2"/>
<dbReference type="Pfam" id="PF07963">
    <property type="entry name" value="N_methyl"/>
    <property type="match status" value="1"/>
</dbReference>
<protein>
    <submittedName>
        <fullName evidence="1">Prepilin-type N-terminal cleavage/methylation domain-containing protein</fullName>
    </submittedName>
</protein>